<name>A0A392U9J1_9FABA</name>
<feature type="non-terminal residue" evidence="2">
    <location>
        <position position="1"/>
    </location>
</feature>
<proteinExistence type="predicted"/>
<dbReference type="AlphaFoldDB" id="A0A392U9J1"/>
<sequence length="74" mass="8697">SKQHKKQRKLKIKKEELSSDYDKADSDYAEFLKTYDPDKEDSYSSEDEVTKEPLKTEESNKENPELPESDHDSD</sequence>
<organism evidence="2 3">
    <name type="scientific">Trifolium medium</name>
    <dbReference type="NCBI Taxonomy" id="97028"/>
    <lineage>
        <taxon>Eukaryota</taxon>
        <taxon>Viridiplantae</taxon>
        <taxon>Streptophyta</taxon>
        <taxon>Embryophyta</taxon>
        <taxon>Tracheophyta</taxon>
        <taxon>Spermatophyta</taxon>
        <taxon>Magnoliopsida</taxon>
        <taxon>eudicotyledons</taxon>
        <taxon>Gunneridae</taxon>
        <taxon>Pentapetalae</taxon>
        <taxon>rosids</taxon>
        <taxon>fabids</taxon>
        <taxon>Fabales</taxon>
        <taxon>Fabaceae</taxon>
        <taxon>Papilionoideae</taxon>
        <taxon>50 kb inversion clade</taxon>
        <taxon>NPAAA clade</taxon>
        <taxon>Hologalegina</taxon>
        <taxon>IRL clade</taxon>
        <taxon>Trifolieae</taxon>
        <taxon>Trifolium</taxon>
    </lineage>
</organism>
<protein>
    <submittedName>
        <fullName evidence="2">Uncharacterized protein</fullName>
    </submittedName>
</protein>
<accession>A0A392U9J1</accession>
<feature type="region of interest" description="Disordered" evidence="1">
    <location>
        <begin position="33"/>
        <end position="74"/>
    </location>
</feature>
<evidence type="ECO:0000256" key="1">
    <source>
        <dbReference type="SAM" id="MobiDB-lite"/>
    </source>
</evidence>
<evidence type="ECO:0000313" key="3">
    <source>
        <dbReference type="Proteomes" id="UP000265520"/>
    </source>
</evidence>
<keyword evidence="3" id="KW-1185">Reference proteome</keyword>
<reference evidence="2 3" key="1">
    <citation type="journal article" date="2018" name="Front. Plant Sci.">
        <title>Red Clover (Trifolium pratense) and Zigzag Clover (T. medium) - A Picture of Genomic Similarities and Differences.</title>
        <authorList>
            <person name="Dluhosova J."/>
            <person name="Istvanek J."/>
            <person name="Nedelnik J."/>
            <person name="Repkova J."/>
        </authorList>
    </citation>
    <scope>NUCLEOTIDE SEQUENCE [LARGE SCALE GENOMIC DNA]</scope>
    <source>
        <strain evidence="3">cv. 10/8</strain>
        <tissue evidence="2">Leaf</tissue>
    </source>
</reference>
<dbReference type="Proteomes" id="UP000265520">
    <property type="component" value="Unassembled WGS sequence"/>
</dbReference>
<evidence type="ECO:0000313" key="2">
    <source>
        <dbReference type="EMBL" id="MCI69507.1"/>
    </source>
</evidence>
<dbReference type="EMBL" id="LXQA010757500">
    <property type="protein sequence ID" value="MCI69507.1"/>
    <property type="molecule type" value="Genomic_DNA"/>
</dbReference>
<comment type="caution">
    <text evidence="2">The sequence shown here is derived from an EMBL/GenBank/DDBJ whole genome shotgun (WGS) entry which is preliminary data.</text>
</comment>